<gene>
    <name evidence="2" type="ORF">OLEA9_A075874</name>
</gene>
<evidence type="ECO:0000313" key="3">
    <source>
        <dbReference type="Proteomes" id="UP000594638"/>
    </source>
</evidence>
<keyword evidence="1" id="KW-0812">Transmembrane</keyword>
<proteinExistence type="predicted"/>
<accession>A0A8S0Q3Z1</accession>
<feature type="transmembrane region" description="Helical" evidence="1">
    <location>
        <begin position="51"/>
        <end position="68"/>
    </location>
</feature>
<sequence>MGINESFKMCERDSSVLWQSLGTTVVGTFIVTSIASGLLEEIHHLGLNQGFLGLGIVLDYDIGFFFFLDMHEVFGLSDSKVEISGTEFPGWPKWGSKSSEAGMEVEVV</sequence>
<dbReference type="EMBL" id="CACTIH010000312">
    <property type="protein sequence ID" value="CAA2959252.1"/>
    <property type="molecule type" value="Genomic_DNA"/>
</dbReference>
<evidence type="ECO:0000256" key="1">
    <source>
        <dbReference type="SAM" id="Phobius"/>
    </source>
</evidence>
<name>A0A8S0Q3Z1_OLEEU</name>
<dbReference type="AlphaFoldDB" id="A0A8S0Q3Z1"/>
<dbReference type="Gramene" id="OE9A075874T1">
    <property type="protein sequence ID" value="OE9A075874C1"/>
    <property type="gene ID" value="OE9A075874"/>
</dbReference>
<comment type="caution">
    <text evidence="2">The sequence shown here is derived from an EMBL/GenBank/DDBJ whole genome shotgun (WGS) entry which is preliminary data.</text>
</comment>
<keyword evidence="1" id="KW-0472">Membrane</keyword>
<feature type="transmembrane region" description="Helical" evidence="1">
    <location>
        <begin position="16"/>
        <end position="39"/>
    </location>
</feature>
<reference evidence="2 3" key="1">
    <citation type="submission" date="2019-12" db="EMBL/GenBank/DDBJ databases">
        <authorList>
            <person name="Alioto T."/>
            <person name="Alioto T."/>
            <person name="Gomez Garrido J."/>
        </authorList>
    </citation>
    <scope>NUCLEOTIDE SEQUENCE [LARGE SCALE GENOMIC DNA]</scope>
</reference>
<dbReference type="Proteomes" id="UP000594638">
    <property type="component" value="Unassembled WGS sequence"/>
</dbReference>
<evidence type="ECO:0000313" key="2">
    <source>
        <dbReference type="EMBL" id="CAA2959252.1"/>
    </source>
</evidence>
<organism evidence="2 3">
    <name type="scientific">Olea europaea subsp. europaea</name>
    <dbReference type="NCBI Taxonomy" id="158383"/>
    <lineage>
        <taxon>Eukaryota</taxon>
        <taxon>Viridiplantae</taxon>
        <taxon>Streptophyta</taxon>
        <taxon>Embryophyta</taxon>
        <taxon>Tracheophyta</taxon>
        <taxon>Spermatophyta</taxon>
        <taxon>Magnoliopsida</taxon>
        <taxon>eudicotyledons</taxon>
        <taxon>Gunneridae</taxon>
        <taxon>Pentapetalae</taxon>
        <taxon>asterids</taxon>
        <taxon>lamiids</taxon>
        <taxon>Lamiales</taxon>
        <taxon>Oleaceae</taxon>
        <taxon>Oleeae</taxon>
        <taxon>Olea</taxon>
    </lineage>
</organism>
<protein>
    <submittedName>
        <fullName evidence="2">Uncharacterized protein</fullName>
    </submittedName>
</protein>
<keyword evidence="3" id="KW-1185">Reference proteome</keyword>
<keyword evidence="1" id="KW-1133">Transmembrane helix</keyword>